<protein>
    <submittedName>
        <fullName evidence="1">MarR family transcriptional regulator</fullName>
    </submittedName>
</protein>
<reference evidence="1" key="1">
    <citation type="submission" date="2019-04" db="EMBL/GenBank/DDBJ databases">
        <title>Microbes associate with the intestines of laboratory mice.</title>
        <authorList>
            <person name="Navarre W."/>
            <person name="Wong E."/>
            <person name="Huang K."/>
            <person name="Tropini C."/>
            <person name="Ng K."/>
            <person name="Yu B."/>
        </authorList>
    </citation>
    <scope>NUCLEOTIDE SEQUENCE</scope>
    <source>
        <strain evidence="1">NM01_1-7b</strain>
    </source>
</reference>
<dbReference type="EMBL" id="SRYA01000025">
    <property type="protein sequence ID" value="TGY95741.1"/>
    <property type="molecule type" value="Genomic_DNA"/>
</dbReference>
<sequence length="165" mass="19155">MKRKNTLGFQIKTLDNLFFRNMIAYETSQKDMDEVTVMHGWILGFLHENADRDIFQKDIETEFSIARSTVTSIVKLMEKKGYICRESVEQDGRLKRLVLTEKGCKIHEQHIGYIDLLEERCKRNIAPEEMEVFLAVAEKLKQNLEADIACSYSKLFASGKKTEGR</sequence>
<evidence type="ECO:0000313" key="1">
    <source>
        <dbReference type="EMBL" id="TGY95741.1"/>
    </source>
</evidence>
<proteinExistence type="predicted"/>
<gene>
    <name evidence="1" type="ORF">E5329_13550</name>
</gene>
<keyword evidence="2" id="KW-1185">Reference proteome</keyword>
<organism evidence="1 2">
    <name type="scientific">Petralouisia muris</name>
    <dbReference type="NCBI Taxonomy" id="3032872"/>
    <lineage>
        <taxon>Bacteria</taxon>
        <taxon>Bacillati</taxon>
        <taxon>Bacillota</taxon>
        <taxon>Clostridia</taxon>
        <taxon>Lachnospirales</taxon>
        <taxon>Lachnospiraceae</taxon>
        <taxon>Petralouisia</taxon>
    </lineage>
</organism>
<name>A0AC61RW26_9FIRM</name>
<dbReference type="Proteomes" id="UP000304953">
    <property type="component" value="Unassembled WGS sequence"/>
</dbReference>
<comment type="caution">
    <text evidence="1">The sequence shown here is derived from an EMBL/GenBank/DDBJ whole genome shotgun (WGS) entry which is preliminary data.</text>
</comment>
<evidence type="ECO:0000313" key="2">
    <source>
        <dbReference type="Proteomes" id="UP000304953"/>
    </source>
</evidence>
<accession>A0AC61RW26</accession>